<accession>A0ABQ5G197</accession>
<dbReference type="EMBL" id="BQNB010017933">
    <property type="protein sequence ID" value="GJT68824.1"/>
    <property type="molecule type" value="Genomic_DNA"/>
</dbReference>
<evidence type="ECO:0000313" key="2">
    <source>
        <dbReference type="Proteomes" id="UP001151760"/>
    </source>
</evidence>
<keyword evidence="1" id="KW-0808">Transferase</keyword>
<dbReference type="CDD" id="cd00303">
    <property type="entry name" value="retropepsin_like"/>
    <property type="match status" value="1"/>
</dbReference>
<feature type="non-terminal residue" evidence="1">
    <location>
        <position position="232"/>
    </location>
</feature>
<dbReference type="InterPro" id="IPR021109">
    <property type="entry name" value="Peptidase_aspartic_dom_sf"/>
</dbReference>
<evidence type="ECO:0000313" key="1">
    <source>
        <dbReference type="EMBL" id="GJT68824.1"/>
    </source>
</evidence>
<sequence>MGDVRIEKVDTDDNLVDPFTKALAFPKHSELTKKIGMIPARTYVEEDGDLLLSDEGVVNTFHSLVDEQPLISLNALSGVNTYRTIRVKGCMGRNALHVLVDSGSIHNFLDLQIAKKLGCMLRRICPLDVFVANGNVITSIYECKGLTWVCQGVTYTTDVMILPLGGCDMVLGIQCDLKGYSTNYYSMQGKQKNEGGENIADFSAVHAYVYPVALLNMEINNLVPKSVATVLK</sequence>
<gene>
    <name evidence="1" type="ORF">Tco_1020304</name>
</gene>
<reference evidence="1" key="1">
    <citation type="journal article" date="2022" name="Int. J. Mol. Sci.">
        <title>Draft Genome of Tanacetum Coccineum: Genomic Comparison of Closely Related Tanacetum-Family Plants.</title>
        <authorList>
            <person name="Yamashiro T."/>
            <person name="Shiraishi A."/>
            <person name="Nakayama K."/>
            <person name="Satake H."/>
        </authorList>
    </citation>
    <scope>NUCLEOTIDE SEQUENCE</scope>
</reference>
<protein>
    <submittedName>
        <fullName evidence="1">Reverse transcriptase</fullName>
    </submittedName>
</protein>
<dbReference type="Proteomes" id="UP001151760">
    <property type="component" value="Unassembled WGS sequence"/>
</dbReference>
<comment type="caution">
    <text evidence="1">The sequence shown here is derived from an EMBL/GenBank/DDBJ whole genome shotgun (WGS) entry which is preliminary data.</text>
</comment>
<name>A0ABQ5G197_9ASTR</name>
<proteinExistence type="predicted"/>
<keyword evidence="2" id="KW-1185">Reference proteome</keyword>
<dbReference type="Pfam" id="PF08284">
    <property type="entry name" value="RVP_2"/>
    <property type="match status" value="1"/>
</dbReference>
<reference evidence="1" key="2">
    <citation type="submission" date="2022-01" db="EMBL/GenBank/DDBJ databases">
        <authorList>
            <person name="Yamashiro T."/>
            <person name="Shiraishi A."/>
            <person name="Satake H."/>
            <person name="Nakayama K."/>
        </authorList>
    </citation>
    <scope>NUCLEOTIDE SEQUENCE</scope>
</reference>
<dbReference type="Gene3D" id="2.40.70.10">
    <property type="entry name" value="Acid Proteases"/>
    <property type="match status" value="1"/>
</dbReference>
<keyword evidence="1" id="KW-0695">RNA-directed DNA polymerase</keyword>
<dbReference type="GO" id="GO:0003964">
    <property type="term" value="F:RNA-directed DNA polymerase activity"/>
    <property type="evidence" value="ECO:0007669"/>
    <property type="project" value="UniProtKB-KW"/>
</dbReference>
<organism evidence="1 2">
    <name type="scientific">Tanacetum coccineum</name>
    <dbReference type="NCBI Taxonomy" id="301880"/>
    <lineage>
        <taxon>Eukaryota</taxon>
        <taxon>Viridiplantae</taxon>
        <taxon>Streptophyta</taxon>
        <taxon>Embryophyta</taxon>
        <taxon>Tracheophyta</taxon>
        <taxon>Spermatophyta</taxon>
        <taxon>Magnoliopsida</taxon>
        <taxon>eudicotyledons</taxon>
        <taxon>Gunneridae</taxon>
        <taxon>Pentapetalae</taxon>
        <taxon>asterids</taxon>
        <taxon>campanulids</taxon>
        <taxon>Asterales</taxon>
        <taxon>Asteraceae</taxon>
        <taxon>Asteroideae</taxon>
        <taxon>Anthemideae</taxon>
        <taxon>Anthemidinae</taxon>
        <taxon>Tanacetum</taxon>
    </lineage>
</organism>
<keyword evidence="1" id="KW-0548">Nucleotidyltransferase</keyword>